<feature type="domain" description="Tellurite resistance methyltransferase TehB-like" evidence="1">
    <location>
        <begin position="41"/>
        <end position="180"/>
    </location>
</feature>
<dbReference type="Proteomes" id="UP000321525">
    <property type="component" value="Unassembled WGS sequence"/>
</dbReference>
<dbReference type="Gene3D" id="3.40.50.150">
    <property type="entry name" value="Vaccinia Virus protein VP39"/>
    <property type="match status" value="1"/>
</dbReference>
<keyword evidence="3" id="KW-0489">Methyltransferase</keyword>
<dbReference type="EMBL" id="VOLR01000026">
    <property type="protein sequence ID" value="TWX55848.1"/>
    <property type="molecule type" value="Genomic_DNA"/>
</dbReference>
<evidence type="ECO:0000313" key="5">
    <source>
        <dbReference type="Proteomes" id="UP000321917"/>
    </source>
</evidence>
<dbReference type="SUPFAM" id="SSF53335">
    <property type="entry name" value="S-adenosyl-L-methionine-dependent methyltransferases"/>
    <property type="match status" value="1"/>
</dbReference>
<keyword evidence="3" id="KW-0808">Transferase</keyword>
<evidence type="ECO:0000313" key="3">
    <source>
        <dbReference type="EMBL" id="TWX64718.1"/>
    </source>
</evidence>
<organism evidence="3 5">
    <name type="scientific">Colwellia hornerae</name>
    <dbReference type="NCBI Taxonomy" id="89402"/>
    <lineage>
        <taxon>Bacteria</taxon>
        <taxon>Pseudomonadati</taxon>
        <taxon>Pseudomonadota</taxon>
        <taxon>Gammaproteobacteria</taxon>
        <taxon>Alteromonadales</taxon>
        <taxon>Colwelliaceae</taxon>
        <taxon>Colwellia</taxon>
    </lineage>
</organism>
<dbReference type="RefSeq" id="WP_146800446.1">
    <property type="nucleotide sequence ID" value="NZ_VOLP01000025.1"/>
</dbReference>
<dbReference type="Proteomes" id="UP000321917">
    <property type="component" value="Unassembled WGS sequence"/>
</dbReference>
<dbReference type="InterPro" id="IPR029063">
    <property type="entry name" value="SAM-dependent_MTases_sf"/>
</dbReference>
<dbReference type="GO" id="GO:0008168">
    <property type="term" value="F:methyltransferase activity"/>
    <property type="evidence" value="ECO:0007669"/>
    <property type="project" value="UniProtKB-KW"/>
</dbReference>
<accession>A0A5C6Q7H8</accession>
<evidence type="ECO:0000313" key="2">
    <source>
        <dbReference type="EMBL" id="TWX55848.1"/>
    </source>
</evidence>
<reference evidence="3 5" key="1">
    <citation type="submission" date="2019-07" db="EMBL/GenBank/DDBJ databases">
        <title>Genomes of sea-ice associated Colwellia species.</title>
        <authorList>
            <person name="Bowman J.P."/>
        </authorList>
    </citation>
    <scope>NUCLEOTIDE SEQUENCE [LARGE SCALE GENOMIC DNA]</scope>
    <source>
        <strain evidence="2 4">ACAM 607</strain>
        <strain evidence="3 5">IC036</strain>
    </source>
</reference>
<evidence type="ECO:0000259" key="1">
    <source>
        <dbReference type="Pfam" id="PF03848"/>
    </source>
</evidence>
<name>A0A5C6Q7H8_9GAMM</name>
<comment type="caution">
    <text evidence="3">The sequence shown here is derived from an EMBL/GenBank/DDBJ whole genome shotgun (WGS) entry which is preliminary data.</text>
</comment>
<gene>
    <name evidence="2" type="ORF">ESZ26_15930</name>
    <name evidence="3" type="ORF">ESZ27_13985</name>
</gene>
<sequence>MIAAFFIIDRKNKNKKDKAMHSSLLNKYLPELSRYKVSLPILDLACGNGRNGLFCLQNKLAVNFADSNAQSLANVKQTINNAADKYQATLATFWHVDFEQGGSQPLAEHSYSAVMVFRYLHRPLIEQIKAAIVPNGLVIYETFTLSQAELGRPKKPDFLLQIGELAEHFIDWQIIHYFEGTTLSDTGDRSQAIAQIVARKPL</sequence>
<evidence type="ECO:0000313" key="4">
    <source>
        <dbReference type="Proteomes" id="UP000321525"/>
    </source>
</evidence>
<proteinExistence type="predicted"/>
<dbReference type="InterPro" id="IPR015985">
    <property type="entry name" value="TehB-like_dom"/>
</dbReference>
<dbReference type="OrthoDB" id="9804312at2"/>
<dbReference type="EMBL" id="VOLQ01000029">
    <property type="protein sequence ID" value="TWX64718.1"/>
    <property type="molecule type" value="Genomic_DNA"/>
</dbReference>
<dbReference type="Pfam" id="PF03848">
    <property type="entry name" value="TehB"/>
    <property type="match status" value="1"/>
</dbReference>
<protein>
    <submittedName>
        <fullName evidence="3">Methyltransferase</fullName>
    </submittedName>
</protein>
<dbReference type="AlphaFoldDB" id="A0A5C6Q7H8"/>
<keyword evidence="4" id="KW-1185">Reference proteome</keyword>
<dbReference type="GO" id="GO:0032259">
    <property type="term" value="P:methylation"/>
    <property type="evidence" value="ECO:0007669"/>
    <property type="project" value="UniProtKB-KW"/>
</dbReference>